<feature type="transmembrane region" description="Helical" evidence="10">
    <location>
        <begin position="528"/>
        <end position="550"/>
    </location>
</feature>
<feature type="region of interest" description="Disordered" evidence="9">
    <location>
        <begin position="1"/>
        <end position="31"/>
    </location>
</feature>
<dbReference type="PANTHER" id="PTHR45964">
    <property type="entry name" value="WSCD FAMILY MEMBER CG9164"/>
    <property type="match status" value="1"/>
</dbReference>
<organism evidence="12 13">
    <name type="scientific">Cloeon dipterum</name>
    <dbReference type="NCBI Taxonomy" id="197152"/>
    <lineage>
        <taxon>Eukaryota</taxon>
        <taxon>Metazoa</taxon>
        <taxon>Ecdysozoa</taxon>
        <taxon>Arthropoda</taxon>
        <taxon>Hexapoda</taxon>
        <taxon>Insecta</taxon>
        <taxon>Pterygota</taxon>
        <taxon>Palaeoptera</taxon>
        <taxon>Ephemeroptera</taxon>
        <taxon>Pisciforma</taxon>
        <taxon>Baetidae</taxon>
        <taxon>Cloeon</taxon>
    </lineage>
</organism>
<dbReference type="InterPro" id="IPR051589">
    <property type="entry name" value="Sialate-O-sulfotransferase"/>
</dbReference>
<evidence type="ECO:0000259" key="11">
    <source>
        <dbReference type="Pfam" id="PF01769"/>
    </source>
</evidence>
<keyword evidence="5 10" id="KW-0812">Transmembrane</keyword>
<evidence type="ECO:0000313" key="12">
    <source>
        <dbReference type="EMBL" id="CAB3367263.1"/>
    </source>
</evidence>
<evidence type="ECO:0000256" key="2">
    <source>
        <dbReference type="ARBA" id="ARBA00009749"/>
    </source>
</evidence>
<dbReference type="EMBL" id="CADEPI010000029">
    <property type="protein sequence ID" value="CAB3367263.1"/>
    <property type="molecule type" value="Genomic_DNA"/>
</dbReference>
<evidence type="ECO:0000256" key="10">
    <source>
        <dbReference type="SAM" id="Phobius"/>
    </source>
</evidence>
<dbReference type="SUPFAM" id="SSF161093">
    <property type="entry name" value="MgtE membrane domain-like"/>
    <property type="match status" value="1"/>
</dbReference>
<dbReference type="Pfam" id="PF01769">
    <property type="entry name" value="MgtE"/>
    <property type="match status" value="1"/>
</dbReference>
<proteinExistence type="inferred from homology"/>
<evidence type="ECO:0000256" key="1">
    <source>
        <dbReference type="ARBA" id="ARBA00004141"/>
    </source>
</evidence>
<evidence type="ECO:0000256" key="3">
    <source>
        <dbReference type="ARBA" id="ARBA00010236"/>
    </source>
</evidence>
<dbReference type="OrthoDB" id="5985073at2759"/>
<dbReference type="Gene3D" id="3.40.50.300">
    <property type="entry name" value="P-loop containing nucleotide triphosphate hydrolases"/>
    <property type="match status" value="1"/>
</dbReference>
<dbReference type="GO" id="GO:0016020">
    <property type="term" value="C:membrane"/>
    <property type="evidence" value="ECO:0007669"/>
    <property type="project" value="UniProtKB-SubCell"/>
</dbReference>
<keyword evidence="7 10" id="KW-1133">Transmembrane helix</keyword>
<dbReference type="FunFam" id="1.10.357.20:FF:000001">
    <property type="entry name" value="Solute carrier family 41 member 2"/>
    <property type="match status" value="1"/>
</dbReference>
<evidence type="ECO:0000256" key="6">
    <source>
        <dbReference type="ARBA" id="ARBA00022842"/>
    </source>
</evidence>
<evidence type="ECO:0000256" key="9">
    <source>
        <dbReference type="SAM" id="MobiDB-lite"/>
    </source>
</evidence>
<accession>A0A8S1C954</accession>
<dbReference type="Gene3D" id="1.10.357.20">
    <property type="entry name" value="SLC41 divalent cation transporters, integral membrane domain"/>
    <property type="match status" value="1"/>
</dbReference>
<reference evidence="12 13" key="1">
    <citation type="submission" date="2020-04" db="EMBL/GenBank/DDBJ databases">
        <authorList>
            <person name="Alioto T."/>
            <person name="Alioto T."/>
            <person name="Gomez Garrido J."/>
        </authorList>
    </citation>
    <scope>NUCLEOTIDE SEQUENCE [LARGE SCALE GENOMIC DNA]</scope>
</reference>
<feature type="region of interest" description="Disordered" evidence="9">
    <location>
        <begin position="423"/>
        <end position="442"/>
    </location>
</feature>
<feature type="domain" description="SLC41A/MgtE integral membrane" evidence="11">
    <location>
        <begin position="569"/>
        <end position="664"/>
    </location>
</feature>
<gene>
    <name evidence="12" type="ORF">CLODIP_2_CD04306</name>
</gene>
<protein>
    <recommendedName>
        <fullName evidence="11">SLC41A/MgtE integral membrane domain-containing protein</fullName>
    </recommendedName>
</protein>
<dbReference type="InterPro" id="IPR006667">
    <property type="entry name" value="SLC41_membr_dom"/>
</dbReference>
<dbReference type="InterPro" id="IPR027417">
    <property type="entry name" value="P-loop_NTPase"/>
</dbReference>
<dbReference type="GO" id="GO:0008324">
    <property type="term" value="F:monoatomic cation transmembrane transporter activity"/>
    <property type="evidence" value="ECO:0007669"/>
    <property type="project" value="InterPro"/>
</dbReference>
<comment type="caution">
    <text evidence="12">The sequence shown here is derived from an EMBL/GenBank/DDBJ whole genome shotgun (WGS) entry which is preliminary data.</text>
</comment>
<evidence type="ECO:0000256" key="5">
    <source>
        <dbReference type="ARBA" id="ARBA00022692"/>
    </source>
</evidence>
<comment type="similarity">
    <text evidence="3">Belongs to the WSCD family.</text>
</comment>
<name>A0A8S1C954_9INSE</name>
<evidence type="ECO:0000256" key="7">
    <source>
        <dbReference type="ARBA" id="ARBA00022989"/>
    </source>
</evidence>
<keyword evidence="4" id="KW-0813">Transport</keyword>
<feature type="transmembrane region" description="Helical" evidence="10">
    <location>
        <begin position="643"/>
        <end position="661"/>
    </location>
</feature>
<sequence length="697" mass="77083">MCEGSKLATLEGQQQQPPCDPTALRTDPPPRRRRRLPILVILEVRHIVTGTMSPFLKMMQLFLMMTATVLGMLMLLLVTPDIEDSMLRAVRRYNRRIHTDPVVQPVRESAEAVVDKVDGMPVEPAEATAVLKDQEMLRKAQSGLKLDVHRRTFIPWPNSVECGHYGVHFVEKKSLPMVALVSFPGSGNTWVRYLMETSSGVFTGSVYTDRQILTRGFYGEVMPPDCGCTSVQKTHGFALAGMVPPTAEQKRAELTLFKGRGVLLLRNPYEAIISYRNYLYGGHTGFAPYDSFRGPEWEQFAIRLTEIWRELAATWIVYSRDAMVLHYELMKNEPITHLKGILHFLKFPVDNQRLMCVVSHIDGPFRRPSTQQLMFEIKDPYPDKVHHVLDAAIDQVNALLRQKGWQQMPTHLYKFYRRVGDGSNVTTAPNSPNEPPPALKMGPKEMHDDGIILTPVILEMSHLDFEKPDLLPQIEPSAPNSSAASVCSSHAVLVRPDGDGDSQGPGDGANCDNGSRSGGVIVETHRKIFFQVVLPFFIAGLGMVGAGIYLDMVQYWTVFEELPETFVLVPALLGLKGNLEMTLASRLSTAANLGHMDTTKGKVELVAGNMALLQVQAIVVGLLAAIVAFFLDLAVSQDFVLNHLLLLCACGIVTASLASLILGANKLMTLCAQITSALSIIFSLEPILTAARKCTVD</sequence>
<keyword evidence="6" id="KW-0460">Magnesium</keyword>
<evidence type="ECO:0000256" key="8">
    <source>
        <dbReference type="ARBA" id="ARBA00023136"/>
    </source>
</evidence>
<evidence type="ECO:0000313" key="13">
    <source>
        <dbReference type="Proteomes" id="UP000494165"/>
    </source>
</evidence>
<feature type="transmembrane region" description="Helical" evidence="10">
    <location>
        <begin position="611"/>
        <end position="631"/>
    </location>
</feature>
<dbReference type="PANTHER" id="PTHR45964:SF9">
    <property type="entry name" value="SULFOTRANSFERASE"/>
    <property type="match status" value="1"/>
</dbReference>
<dbReference type="SUPFAM" id="SSF52540">
    <property type="entry name" value="P-loop containing nucleoside triphosphate hydrolases"/>
    <property type="match status" value="1"/>
</dbReference>
<comment type="similarity">
    <text evidence="2">Belongs to the SLC41A transporter family.</text>
</comment>
<dbReference type="InterPro" id="IPR036739">
    <property type="entry name" value="SLC41_membr_dom_sf"/>
</dbReference>
<dbReference type="AlphaFoldDB" id="A0A8S1C954"/>
<feature type="transmembrane region" description="Helical" evidence="10">
    <location>
        <begin position="62"/>
        <end position="82"/>
    </location>
</feature>
<keyword evidence="8 10" id="KW-0472">Membrane</keyword>
<keyword evidence="13" id="KW-1185">Reference proteome</keyword>
<evidence type="ECO:0000256" key="4">
    <source>
        <dbReference type="ARBA" id="ARBA00022448"/>
    </source>
</evidence>
<comment type="subcellular location">
    <subcellularLocation>
        <location evidence="1">Membrane</location>
        <topology evidence="1">Multi-pass membrane protein</topology>
    </subcellularLocation>
</comment>
<dbReference type="Proteomes" id="UP000494165">
    <property type="component" value="Unassembled WGS sequence"/>
</dbReference>